<reference evidence="4" key="1">
    <citation type="submission" date="2022-03" db="EMBL/GenBank/DDBJ databases">
        <title>A functionally conserved STORR gene fusion in Papaver species that diverged 16.8 million years ago.</title>
        <authorList>
            <person name="Catania T."/>
        </authorList>
    </citation>
    <scope>NUCLEOTIDE SEQUENCE</scope>
    <source>
        <strain evidence="4">S-191538</strain>
    </source>
</reference>
<protein>
    <recommendedName>
        <fullName evidence="6">Late embryogenesis abundant protein LEA-2 subgroup domain-containing protein</fullName>
    </recommendedName>
</protein>
<keyword evidence="5" id="KW-1185">Reference proteome</keyword>
<dbReference type="AlphaFoldDB" id="A0AA41VPA8"/>
<dbReference type="EMBL" id="JAJJMA010263848">
    <property type="protein sequence ID" value="MCL7044942.1"/>
    <property type="molecule type" value="Genomic_DNA"/>
</dbReference>
<gene>
    <name evidence="4" type="ORF">MKW94_030134</name>
</gene>
<evidence type="ECO:0008006" key="6">
    <source>
        <dbReference type="Google" id="ProtNLM"/>
    </source>
</evidence>
<evidence type="ECO:0000256" key="2">
    <source>
        <dbReference type="ARBA" id="ARBA00023136"/>
    </source>
</evidence>
<keyword evidence="2 3" id="KW-0472">Membrane</keyword>
<dbReference type="Proteomes" id="UP001177140">
    <property type="component" value="Unassembled WGS sequence"/>
</dbReference>
<dbReference type="PANTHER" id="PTHR31415:SF52">
    <property type="entry name" value="LATE EMBRYOGENESIS ABUNDANT (LEA) HYDROXYPROLINE-RICH GLYCOPROTEIN FAMILY-RELATED"/>
    <property type="match status" value="1"/>
</dbReference>
<organism evidence="4 5">
    <name type="scientific">Papaver nudicaule</name>
    <name type="common">Iceland poppy</name>
    <dbReference type="NCBI Taxonomy" id="74823"/>
    <lineage>
        <taxon>Eukaryota</taxon>
        <taxon>Viridiplantae</taxon>
        <taxon>Streptophyta</taxon>
        <taxon>Embryophyta</taxon>
        <taxon>Tracheophyta</taxon>
        <taxon>Spermatophyta</taxon>
        <taxon>Magnoliopsida</taxon>
        <taxon>Ranunculales</taxon>
        <taxon>Papaveraceae</taxon>
        <taxon>Papaveroideae</taxon>
        <taxon>Papaver</taxon>
    </lineage>
</organism>
<evidence type="ECO:0000313" key="5">
    <source>
        <dbReference type="Proteomes" id="UP001177140"/>
    </source>
</evidence>
<comment type="caution">
    <text evidence="4">The sequence shown here is derived from an EMBL/GenBank/DDBJ whole genome shotgun (WGS) entry which is preliminary data.</text>
</comment>
<name>A0AA41VPA8_PAPNU</name>
<keyword evidence="3" id="KW-1133">Transmembrane helix</keyword>
<proteinExistence type="predicted"/>
<dbReference type="InterPro" id="IPR044839">
    <property type="entry name" value="NDR1-like"/>
</dbReference>
<feature type="transmembrane region" description="Helical" evidence="3">
    <location>
        <begin position="7"/>
        <end position="27"/>
    </location>
</feature>
<dbReference type="GO" id="GO:0005886">
    <property type="term" value="C:plasma membrane"/>
    <property type="evidence" value="ECO:0007669"/>
    <property type="project" value="TreeGrafter"/>
</dbReference>
<dbReference type="GO" id="GO:0098542">
    <property type="term" value="P:defense response to other organism"/>
    <property type="evidence" value="ECO:0007669"/>
    <property type="project" value="InterPro"/>
</dbReference>
<evidence type="ECO:0000256" key="1">
    <source>
        <dbReference type="ARBA" id="ARBA00004370"/>
    </source>
</evidence>
<evidence type="ECO:0000256" key="3">
    <source>
        <dbReference type="SAM" id="Phobius"/>
    </source>
</evidence>
<dbReference type="GO" id="GO:0009506">
    <property type="term" value="C:plasmodesma"/>
    <property type="evidence" value="ECO:0007669"/>
    <property type="project" value="TreeGrafter"/>
</dbReference>
<keyword evidence="3" id="KW-0812">Transmembrane</keyword>
<comment type="subcellular location">
    <subcellularLocation>
        <location evidence="1">Membrane</location>
    </subcellularLocation>
</comment>
<accession>A0AA41VPA8</accession>
<sequence length="221" mass="24372">MSKKGCLRCLIATVVVVGLFFLFAWLITAQIHSPKCSIEKFYVPALDKAFSSNKSAATASNTTISFDLRFKNENGGGSGVYYDTLNISVYYYQKGNTGGELKRLPIGDVSIPRFYQAKVDHCLETVQTFGVPWEEARMAVANGSSTATMFRLDLVSSIRLKIPFRYVVTTDRKKLNLGVNVTVNDQGMKTVPGSLRLISASPHITPCCILILVLSVLCLNW</sequence>
<dbReference type="PANTHER" id="PTHR31415">
    <property type="entry name" value="OS05G0367900 PROTEIN"/>
    <property type="match status" value="1"/>
</dbReference>
<evidence type="ECO:0000313" key="4">
    <source>
        <dbReference type="EMBL" id="MCL7044942.1"/>
    </source>
</evidence>